<feature type="transmembrane region" description="Helical" evidence="1">
    <location>
        <begin position="37"/>
        <end position="60"/>
    </location>
</feature>
<keyword evidence="3" id="KW-1185">Reference proteome</keyword>
<evidence type="ECO:0000313" key="3">
    <source>
        <dbReference type="Proteomes" id="UP000286246"/>
    </source>
</evidence>
<gene>
    <name evidence="2" type="ORF">DFQ12_2912</name>
</gene>
<dbReference type="Proteomes" id="UP000286246">
    <property type="component" value="Unassembled WGS sequence"/>
</dbReference>
<feature type="transmembrane region" description="Helical" evidence="1">
    <location>
        <begin position="100"/>
        <end position="124"/>
    </location>
</feature>
<proteinExistence type="predicted"/>
<keyword evidence="1" id="KW-1133">Transmembrane helix</keyword>
<feature type="transmembrane region" description="Helical" evidence="1">
    <location>
        <begin position="12"/>
        <end position="31"/>
    </location>
</feature>
<keyword evidence="1" id="KW-0812">Transmembrane</keyword>
<evidence type="ECO:0000313" key="2">
    <source>
        <dbReference type="EMBL" id="RKE52670.1"/>
    </source>
</evidence>
<name>A0A420B7A5_SPHD1</name>
<dbReference type="OrthoDB" id="1492260at2"/>
<accession>A0A420B7A5</accession>
<sequence>MANKKLVPKYLLRDPLFWSVLLLNLLIVYLYGDDAIYNYNIILAQSIQTFAYAVAHYILLKNTPIKYTIKKIRLNRTRKKSDKNRKSFGTYIEKDETGNWVYTTIFFILLCFFTVFLTAIVLVINRVTHNNTFVFQTSDFYPAIWAVSNAIFYYKNNKARLTYSNASPRELVAVPFFKLYIPMFMMLSGYTLVMKVIGDIVSFILSNPKYWTSSTDKDA</sequence>
<dbReference type="RefSeq" id="WP_120259690.1">
    <property type="nucleotide sequence ID" value="NZ_RAPY01000002.1"/>
</dbReference>
<keyword evidence="1" id="KW-0472">Membrane</keyword>
<reference evidence="2 3" key="1">
    <citation type="submission" date="2018-09" db="EMBL/GenBank/DDBJ databases">
        <title>Genomic Encyclopedia of Type Strains, Phase III (KMG-III): the genomes of soil and plant-associated and newly described type strains.</title>
        <authorList>
            <person name="Whitman W."/>
        </authorList>
    </citation>
    <scope>NUCLEOTIDE SEQUENCE [LARGE SCALE GENOMIC DNA]</scope>
    <source>
        <strain evidence="2 3">CECT 7938</strain>
    </source>
</reference>
<organism evidence="2 3">
    <name type="scientific">Sphingobacterium detergens</name>
    <dbReference type="NCBI Taxonomy" id="1145106"/>
    <lineage>
        <taxon>Bacteria</taxon>
        <taxon>Pseudomonadati</taxon>
        <taxon>Bacteroidota</taxon>
        <taxon>Sphingobacteriia</taxon>
        <taxon>Sphingobacteriales</taxon>
        <taxon>Sphingobacteriaceae</taxon>
        <taxon>Sphingobacterium</taxon>
    </lineage>
</organism>
<comment type="caution">
    <text evidence="2">The sequence shown here is derived from an EMBL/GenBank/DDBJ whole genome shotgun (WGS) entry which is preliminary data.</text>
</comment>
<dbReference type="EMBL" id="RAPY01000002">
    <property type="protein sequence ID" value="RKE52670.1"/>
    <property type="molecule type" value="Genomic_DNA"/>
</dbReference>
<dbReference type="AlphaFoldDB" id="A0A420B7A5"/>
<feature type="transmembrane region" description="Helical" evidence="1">
    <location>
        <begin position="179"/>
        <end position="205"/>
    </location>
</feature>
<protein>
    <submittedName>
        <fullName evidence="2">Uncharacterized protein</fullName>
    </submittedName>
</protein>
<evidence type="ECO:0000256" key="1">
    <source>
        <dbReference type="SAM" id="Phobius"/>
    </source>
</evidence>